<comment type="caution">
    <text evidence="3">The sequence shown here is derived from an EMBL/GenBank/DDBJ whole genome shotgun (WGS) entry which is preliminary data.</text>
</comment>
<evidence type="ECO:0000313" key="4">
    <source>
        <dbReference type="Proteomes" id="UP001501475"/>
    </source>
</evidence>
<dbReference type="Pfam" id="PF07726">
    <property type="entry name" value="AAA_3"/>
    <property type="match status" value="1"/>
</dbReference>
<keyword evidence="4" id="KW-1185">Reference proteome</keyword>
<dbReference type="InterPro" id="IPR011703">
    <property type="entry name" value="ATPase_AAA-3"/>
</dbReference>
<dbReference type="InterPro" id="IPR041628">
    <property type="entry name" value="ChlI/MoxR_AAA_lid"/>
</dbReference>
<dbReference type="RefSeq" id="WP_344060726.1">
    <property type="nucleotide sequence ID" value="NZ_BAAAPN010000003.1"/>
</dbReference>
<name>A0ABN2JZL6_9MICO</name>
<dbReference type="InterPro" id="IPR050764">
    <property type="entry name" value="CbbQ/NirQ/NorQ/GpvN"/>
</dbReference>
<dbReference type="PANTHER" id="PTHR42759:SF5">
    <property type="entry name" value="METHANOL DEHYDROGENASE REGULATOR"/>
    <property type="match status" value="1"/>
</dbReference>
<dbReference type="CDD" id="cd00009">
    <property type="entry name" value="AAA"/>
    <property type="match status" value="1"/>
</dbReference>
<dbReference type="EMBL" id="BAAAPN010000003">
    <property type="protein sequence ID" value="GAA1744625.1"/>
    <property type="molecule type" value="Genomic_DNA"/>
</dbReference>
<reference evidence="3 4" key="1">
    <citation type="journal article" date="2019" name="Int. J. Syst. Evol. Microbiol.">
        <title>The Global Catalogue of Microorganisms (GCM) 10K type strain sequencing project: providing services to taxonomists for standard genome sequencing and annotation.</title>
        <authorList>
            <consortium name="The Broad Institute Genomics Platform"/>
            <consortium name="The Broad Institute Genome Sequencing Center for Infectious Disease"/>
            <person name="Wu L."/>
            <person name="Ma J."/>
        </authorList>
    </citation>
    <scope>NUCLEOTIDE SEQUENCE [LARGE SCALE GENOMIC DNA]</scope>
    <source>
        <strain evidence="3 4">JCM 15591</strain>
    </source>
</reference>
<feature type="domain" description="ChlI/MoxR AAA lid" evidence="2">
    <location>
        <begin position="238"/>
        <end position="298"/>
    </location>
</feature>
<dbReference type="PANTHER" id="PTHR42759">
    <property type="entry name" value="MOXR FAMILY PROTEIN"/>
    <property type="match status" value="1"/>
</dbReference>
<evidence type="ECO:0000259" key="2">
    <source>
        <dbReference type="Pfam" id="PF17863"/>
    </source>
</evidence>
<dbReference type="Proteomes" id="UP001501475">
    <property type="component" value="Unassembled WGS sequence"/>
</dbReference>
<protein>
    <submittedName>
        <fullName evidence="3">MoxR family ATPase</fullName>
    </submittedName>
</protein>
<dbReference type="Gene3D" id="1.10.8.80">
    <property type="entry name" value="Magnesium chelatase subunit I, C-Terminal domain"/>
    <property type="match status" value="1"/>
</dbReference>
<evidence type="ECO:0000313" key="3">
    <source>
        <dbReference type="EMBL" id="GAA1744625.1"/>
    </source>
</evidence>
<accession>A0ABN2JZL6</accession>
<gene>
    <name evidence="3" type="ORF">GCM10009810_01610</name>
</gene>
<evidence type="ECO:0000259" key="1">
    <source>
        <dbReference type="Pfam" id="PF07726"/>
    </source>
</evidence>
<dbReference type="Gene3D" id="3.40.50.300">
    <property type="entry name" value="P-loop containing nucleotide triphosphate hydrolases"/>
    <property type="match status" value="1"/>
</dbReference>
<dbReference type="Pfam" id="PF17863">
    <property type="entry name" value="AAA_lid_2"/>
    <property type="match status" value="1"/>
</dbReference>
<proteinExistence type="predicted"/>
<organism evidence="3 4">
    <name type="scientific">Nostocoides vanveenii</name>
    <dbReference type="NCBI Taxonomy" id="330835"/>
    <lineage>
        <taxon>Bacteria</taxon>
        <taxon>Bacillati</taxon>
        <taxon>Actinomycetota</taxon>
        <taxon>Actinomycetes</taxon>
        <taxon>Micrococcales</taxon>
        <taxon>Intrasporangiaceae</taxon>
        <taxon>Nostocoides</taxon>
    </lineage>
</organism>
<sequence>MTLAPENAAWFANIFGQLTDNVGQALLGKAPVIRLALTCLLSEGHLLLEDAPGTGKTILARALAATVQGSHSRIQFTPDLLPSDITGITMYDQRKGAWEFHKGPVFHAIVLADEINRASPKTQSALLEAMGESQVTVDSVRYPIERPFMVIATQNPIEQAGTYRLPEAQLDRFLMKASVGYPDRAASVQVLAGSANPDRTASLKPLITTKAVAEMADAVKGNHVDEAVLDYVQRLVEATRDDPDTQLGVSTRGAIAMVRCARVWAAAHGRNYVLADDIKELAAPVWTHRLVLTPEADFAGCTSTTVIARALAGVQAPMQRAAR</sequence>
<dbReference type="SUPFAM" id="SSF52540">
    <property type="entry name" value="P-loop containing nucleoside triphosphate hydrolases"/>
    <property type="match status" value="1"/>
</dbReference>
<dbReference type="PIRSF" id="PIRSF002849">
    <property type="entry name" value="AAA_ATPase_chaperone_MoxR_prd"/>
    <property type="match status" value="1"/>
</dbReference>
<feature type="domain" description="ATPase AAA-3" evidence="1">
    <location>
        <begin position="45"/>
        <end position="175"/>
    </location>
</feature>
<dbReference type="InterPro" id="IPR027417">
    <property type="entry name" value="P-loop_NTPase"/>
</dbReference>